<dbReference type="GO" id="GO:0005524">
    <property type="term" value="F:ATP binding"/>
    <property type="evidence" value="ECO:0007669"/>
    <property type="project" value="UniProtKB-KW"/>
</dbReference>
<feature type="region of interest" description="Disordered" evidence="9">
    <location>
        <begin position="1"/>
        <end position="41"/>
    </location>
</feature>
<dbReference type="SUPFAM" id="SSF55874">
    <property type="entry name" value="ATPase domain of HSP90 chaperone/DNA topoisomerase II/histidine kinase"/>
    <property type="match status" value="1"/>
</dbReference>
<dbReference type="InterPro" id="IPR050482">
    <property type="entry name" value="Sensor_HK_TwoCompSys"/>
</dbReference>
<keyword evidence="10" id="KW-1133">Transmembrane helix</keyword>
<evidence type="ECO:0000256" key="1">
    <source>
        <dbReference type="ARBA" id="ARBA00000085"/>
    </source>
</evidence>
<organism evidence="12 13">
    <name type="scientific">Cutibacterium avidum</name>
    <dbReference type="NCBI Taxonomy" id="33010"/>
    <lineage>
        <taxon>Bacteria</taxon>
        <taxon>Bacillati</taxon>
        <taxon>Actinomycetota</taxon>
        <taxon>Actinomycetes</taxon>
        <taxon>Propionibacteriales</taxon>
        <taxon>Propionibacteriaceae</taxon>
        <taxon>Cutibacterium</taxon>
    </lineage>
</organism>
<keyword evidence="5" id="KW-0547">Nucleotide-binding</keyword>
<name>A0A3E2DNF5_9ACTN</name>
<dbReference type="InterPro" id="IPR003594">
    <property type="entry name" value="HATPase_dom"/>
</dbReference>
<reference evidence="12 13" key="1">
    <citation type="submission" date="2017-07" db="EMBL/GenBank/DDBJ databases">
        <authorList>
            <person name="Sun Z.S."/>
            <person name="Albrecht U."/>
            <person name="Echele G."/>
            <person name="Lee C.C."/>
        </authorList>
    </citation>
    <scope>NUCLEOTIDE SEQUENCE [LARGE SCALE GENOMIC DNA]</scope>
    <source>
        <strain evidence="12 13">P16-029</strain>
    </source>
</reference>
<dbReference type="Gene3D" id="1.20.5.1930">
    <property type="match status" value="1"/>
</dbReference>
<evidence type="ECO:0000313" key="13">
    <source>
        <dbReference type="Proteomes" id="UP000259211"/>
    </source>
</evidence>
<evidence type="ECO:0000256" key="6">
    <source>
        <dbReference type="ARBA" id="ARBA00022777"/>
    </source>
</evidence>
<evidence type="ECO:0000256" key="9">
    <source>
        <dbReference type="SAM" id="MobiDB-lite"/>
    </source>
</evidence>
<feature type="compositionally biased region" description="Polar residues" evidence="9">
    <location>
        <begin position="1"/>
        <end position="18"/>
    </location>
</feature>
<dbReference type="Pfam" id="PF23539">
    <property type="entry name" value="DUF7134"/>
    <property type="match status" value="1"/>
</dbReference>
<gene>
    <name evidence="12" type="ORF">CHT91_00790</name>
</gene>
<dbReference type="Pfam" id="PF02518">
    <property type="entry name" value="HATPase_c"/>
    <property type="match status" value="1"/>
</dbReference>
<dbReference type="AlphaFoldDB" id="A0A3E2DNF5"/>
<comment type="caution">
    <text evidence="12">The sequence shown here is derived from an EMBL/GenBank/DDBJ whole genome shotgun (WGS) entry which is preliminary data.</text>
</comment>
<evidence type="ECO:0000256" key="10">
    <source>
        <dbReference type="SAM" id="Phobius"/>
    </source>
</evidence>
<dbReference type="InterPro" id="IPR011712">
    <property type="entry name" value="Sig_transdc_His_kin_sub3_dim/P"/>
</dbReference>
<keyword evidence="3" id="KW-0597">Phosphoprotein</keyword>
<dbReference type="PANTHER" id="PTHR24421">
    <property type="entry name" value="NITRATE/NITRITE SENSOR PROTEIN NARX-RELATED"/>
    <property type="match status" value="1"/>
</dbReference>
<comment type="catalytic activity">
    <reaction evidence="1">
        <text>ATP + protein L-histidine = ADP + protein N-phospho-L-histidine.</text>
        <dbReference type="EC" id="2.7.13.3"/>
    </reaction>
</comment>
<feature type="transmembrane region" description="Helical" evidence="10">
    <location>
        <begin position="95"/>
        <end position="111"/>
    </location>
</feature>
<keyword evidence="7" id="KW-0067">ATP-binding</keyword>
<feature type="transmembrane region" description="Helical" evidence="10">
    <location>
        <begin position="190"/>
        <end position="214"/>
    </location>
</feature>
<dbReference type="GO" id="GO:0000155">
    <property type="term" value="F:phosphorelay sensor kinase activity"/>
    <property type="evidence" value="ECO:0007669"/>
    <property type="project" value="InterPro"/>
</dbReference>
<dbReference type="EC" id="2.7.13.3" evidence="2"/>
<dbReference type="GO" id="GO:0046983">
    <property type="term" value="F:protein dimerization activity"/>
    <property type="evidence" value="ECO:0007669"/>
    <property type="project" value="InterPro"/>
</dbReference>
<dbReference type="InterPro" id="IPR036890">
    <property type="entry name" value="HATPase_C_sf"/>
</dbReference>
<feature type="transmembrane region" description="Helical" evidence="10">
    <location>
        <begin position="64"/>
        <end position="88"/>
    </location>
</feature>
<feature type="transmembrane region" description="Helical" evidence="10">
    <location>
        <begin position="117"/>
        <end position="150"/>
    </location>
</feature>
<dbReference type="Pfam" id="PF07730">
    <property type="entry name" value="HisKA_3"/>
    <property type="match status" value="1"/>
</dbReference>
<feature type="transmembrane region" description="Helical" evidence="10">
    <location>
        <begin position="162"/>
        <end position="178"/>
    </location>
</feature>
<evidence type="ECO:0000256" key="7">
    <source>
        <dbReference type="ARBA" id="ARBA00022840"/>
    </source>
</evidence>
<keyword evidence="10" id="KW-0472">Membrane</keyword>
<dbReference type="EMBL" id="NOWI01000001">
    <property type="protein sequence ID" value="RFT46890.1"/>
    <property type="molecule type" value="Genomic_DNA"/>
</dbReference>
<feature type="compositionally biased region" description="Polar residues" evidence="9">
    <location>
        <begin position="30"/>
        <end position="39"/>
    </location>
</feature>
<evidence type="ECO:0000256" key="4">
    <source>
        <dbReference type="ARBA" id="ARBA00022679"/>
    </source>
</evidence>
<dbReference type="InterPro" id="IPR055558">
    <property type="entry name" value="DUF7134"/>
</dbReference>
<sequence length="456" mass="49314">MEETGSQTSTADNRSNGSRGSGVRARLNRFNPTRNNVPQISIPGMEEVLDPKLDDGRPADTERAWWGDVTLTLVMAVVTIVPYLVSLVERPHPEYAAALVSSMIMVASLPMRREHPLLMMTLVALGGAIQFIFVPFPVLSIFIVPIASYSVARWVDGHESRWVLWVGALGSVIGPMRWQLTIAAGYDPTSGTPCVLLILAMAVCAGLVLTPYAVGRRLRESALIDSQQRIAKAQRYRAILAEREQQARVAEERTRSEIARELHDIVAHSLSVMIVQAEGGKALATKKPEKAPEVLDTIAETGREALVEMRRIVGVLRQDTDADYSPSPGLAEIPELVEKSGVKVTFTVTGQEPVVSQALGLVAYRVVQEALTNVLKHAGPGAHASVTLAYSPTAIHVEIVDDGYGDAVQGDGRGHGLQGMRERVTSMGGRLSAGPRKEGGFCVIAKLPVQADSRQR</sequence>
<proteinExistence type="predicted"/>
<protein>
    <recommendedName>
        <fullName evidence="2">histidine kinase</fullName>
        <ecNumber evidence="2">2.7.13.3</ecNumber>
    </recommendedName>
</protein>
<accession>A0A3E2DNF5</accession>
<evidence type="ECO:0000256" key="8">
    <source>
        <dbReference type="ARBA" id="ARBA00023012"/>
    </source>
</evidence>
<dbReference type="Proteomes" id="UP000259211">
    <property type="component" value="Unassembled WGS sequence"/>
</dbReference>
<evidence type="ECO:0000256" key="3">
    <source>
        <dbReference type="ARBA" id="ARBA00022553"/>
    </source>
</evidence>
<keyword evidence="6 12" id="KW-0418">Kinase</keyword>
<dbReference type="CDD" id="cd16917">
    <property type="entry name" value="HATPase_UhpB-NarQ-NarX-like"/>
    <property type="match status" value="1"/>
</dbReference>
<evidence type="ECO:0000313" key="12">
    <source>
        <dbReference type="EMBL" id="RFT46890.1"/>
    </source>
</evidence>
<dbReference type="Gene3D" id="3.30.565.10">
    <property type="entry name" value="Histidine kinase-like ATPase, C-terminal domain"/>
    <property type="match status" value="1"/>
</dbReference>
<keyword evidence="4" id="KW-0808">Transferase</keyword>
<evidence type="ECO:0000256" key="2">
    <source>
        <dbReference type="ARBA" id="ARBA00012438"/>
    </source>
</evidence>
<keyword evidence="8" id="KW-0902">Two-component regulatory system</keyword>
<dbReference type="PANTHER" id="PTHR24421:SF10">
    <property type="entry name" value="NITRATE_NITRITE SENSOR PROTEIN NARQ"/>
    <property type="match status" value="1"/>
</dbReference>
<dbReference type="SMART" id="SM00387">
    <property type="entry name" value="HATPase_c"/>
    <property type="match status" value="1"/>
</dbReference>
<evidence type="ECO:0000259" key="11">
    <source>
        <dbReference type="SMART" id="SM00387"/>
    </source>
</evidence>
<dbReference type="GO" id="GO:0016020">
    <property type="term" value="C:membrane"/>
    <property type="evidence" value="ECO:0007669"/>
    <property type="project" value="InterPro"/>
</dbReference>
<keyword evidence="10" id="KW-0812">Transmembrane</keyword>
<evidence type="ECO:0000256" key="5">
    <source>
        <dbReference type="ARBA" id="ARBA00022741"/>
    </source>
</evidence>
<dbReference type="RefSeq" id="WP_065672952.1">
    <property type="nucleotide sequence ID" value="NZ_JAQDJS010000003.1"/>
</dbReference>
<feature type="domain" description="Histidine kinase/HSP90-like ATPase" evidence="11">
    <location>
        <begin position="358"/>
        <end position="451"/>
    </location>
</feature>